<dbReference type="Proteomes" id="UP001501624">
    <property type="component" value="Unassembled WGS sequence"/>
</dbReference>
<protein>
    <submittedName>
        <fullName evidence="7">AMP-binding protein</fullName>
    </submittedName>
</protein>
<dbReference type="InterPro" id="IPR042099">
    <property type="entry name" value="ANL_N_sf"/>
</dbReference>
<reference evidence="8" key="1">
    <citation type="journal article" date="2019" name="Int. J. Syst. Evol. Microbiol.">
        <title>The Global Catalogue of Microorganisms (GCM) 10K type strain sequencing project: providing services to taxonomists for standard genome sequencing and annotation.</title>
        <authorList>
            <consortium name="The Broad Institute Genomics Platform"/>
            <consortium name="The Broad Institute Genome Sequencing Center for Infectious Disease"/>
            <person name="Wu L."/>
            <person name="Ma J."/>
        </authorList>
    </citation>
    <scope>NUCLEOTIDE SEQUENCE [LARGE SCALE GENOMIC DNA]</scope>
    <source>
        <strain evidence="8">JCM 17017</strain>
    </source>
</reference>
<evidence type="ECO:0000256" key="3">
    <source>
        <dbReference type="ARBA" id="ARBA00022741"/>
    </source>
</evidence>
<accession>A0ABP7IVI9</accession>
<dbReference type="Pfam" id="PF00501">
    <property type="entry name" value="AMP-binding"/>
    <property type="match status" value="1"/>
</dbReference>
<dbReference type="SUPFAM" id="SSF56801">
    <property type="entry name" value="Acetyl-CoA synthetase-like"/>
    <property type="match status" value="1"/>
</dbReference>
<dbReference type="Gene3D" id="3.40.50.12780">
    <property type="entry name" value="N-terminal domain of ligase-like"/>
    <property type="match status" value="1"/>
</dbReference>
<dbReference type="InterPro" id="IPR025110">
    <property type="entry name" value="AMP-bd_C"/>
</dbReference>
<evidence type="ECO:0000313" key="7">
    <source>
        <dbReference type="EMBL" id="GAA3827753.1"/>
    </source>
</evidence>
<dbReference type="InterPro" id="IPR051087">
    <property type="entry name" value="Mitochondrial_ACSM"/>
</dbReference>
<evidence type="ECO:0000256" key="4">
    <source>
        <dbReference type="ARBA" id="ARBA00022840"/>
    </source>
</evidence>
<dbReference type="InterPro" id="IPR000873">
    <property type="entry name" value="AMP-dep_synth/lig_dom"/>
</dbReference>
<organism evidence="7 8">
    <name type="scientific">Amycolatopsis tucumanensis</name>
    <dbReference type="NCBI Taxonomy" id="401106"/>
    <lineage>
        <taxon>Bacteria</taxon>
        <taxon>Bacillati</taxon>
        <taxon>Actinomycetota</taxon>
        <taxon>Actinomycetes</taxon>
        <taxon>Pseudonocardiales</taxon>
        <taxon>Pseudonocardiaceae</taxon>
        <taxon>Amycolatopsis</taxon>
    </lineage>
</organism>
<dbReference type="EMBL" id="BAABCM010000007">
    <property type="protein sequence ID" value="GAA3827753.1"/>
    <property type="molecule type" value="Genomic_DNA"/>
</dbReference>
<evidence type="ECO:0000313" key="8">
    <source>
        <dbReference type="Proteomes" id="UP001501624"/>
    </source>
</evidence>
<sequence>MGQSGSSAADEWKRVLGTLDQDPERGFNLAHECCGRWAADADRLALVVCHPDGSAQRHTYRDLFGQASRAADAFVAAGLRRGAKVGAILTRQVEAWIAALGAWHAGMVYVPLFCGFGHDAIAQRLNAAGVEAVVVDQRWRQVLEAARPLLRRDIQVFTVAGADGAGLLEGDRDFAAELDAGHPVTPMAGTAADETAVVMFTSGTTSEPKGCVIPHAGVISLLPWFDHSVTAGERDLLFTTTDPGWSFGLLSTGAAPMVRGVARVMYTGDFDPDAWLDVVEREGVTCLTSVPTAYRRLVVAAAERGIPSSVRCAVSAGEPLDADTAARWRRLSEAPLRDGYGQTELGMVLADLADDGGETVPGSLAGVVPGWEARLLGEDGEFVEGPGQGEIVFRRPPYQLTSSYANARDLWESRLVGGEWFRTMDVVRLDEDGRWWFVGRGDDVIVTAGYNVGPGEIESVLTSHPSVLEAAAVAAPDPRRGSVVRAVVVLDAGATPSAALTAELQDLVRREIGRHAYPRIVDYVPDLPKTVTGKVRRASLRDQPPRLADAG</sequence>
<keyword evidence="8" id="KW-1185">Reference proteome</keyword>
<keyword evidence="2" id="KW-0436">Ligase</keyword>
<keyword evidence="4" id="KW-0067">ATP-binding</keyword>
<dbReference type="Gene3D" id="3.30.300.30">
    <property type="match status" value="1"/>
</dbReference>
<keyword evidence="3" id="KW-0547">Nucleotide-binding</keyword>
<dbReference type="PROSITE" id="PS00455">
    <property type="entry name" value="AMP_BINDING"/>
    <property type="match status" value="1"/>
</dbReference>
<comment type="similarity">
    <text evidence="1">Belongs to the ATP-dependent AMP-binding enzyme family.</text>
</comment>
<proteinExistence type="inferred from homology"/>
<dbReference type="PANTHER" id="PTHR43605">
    <property type="entry name" value="ACYL-COENZYME A SYNTHETASE"/>
    <property type="match status" value="1"/>
</dbReference>
<evidence type="ECO:0000259" key="6">
    <source>
        <dbReference type="Pfam" id="PF13193"/>
    </source>
</evidence>
<feature type="domain" description="AMP-binding enzyme C-terminal" evidence="6">
    <location>
        <begin position="456"/>
        <end position="534"/>
    </location>
</feature>
<comment type="caution">
    <text evidence="7">The sequence shown here is derived from an EMBL/GenBank/DDBJ whole genome shotgun (WGS) entry which is preliminary data.</text>
</comment>
<evidence type="ECO:0000256" key="2">
    <source>
        <dbReference type="ARBA" id="ARBA00022598"/>
    </source>
</evidence>
<dbReference type="RefSeq" id="WP_237340148.1">
    <property type="nucleotide sequence ID" value="NZ_BAABCM010000007.1"/>
</dbReference>
<dbReference type="Pfam" id="PF13193">
    <property type="entry name" value="AMP-binding_C"/>
    <property type="match status" value="1"/>
</dbReference>
<dbReference type="PANTHER" id="PTHR43605:SF10">
    <property type="entry name" value="ACYL-COA SYNTHETASE MEDIUM CHAIN FAMILY MEMBER 3"/>
    <property type="match status" value="1"/>
</dbReference>
<dbReference type="InterPro" id="IPR045851">
    <property type="entry name" value="AMP-bd_C_sf"/>
</dbReference>
<evidence type="ECO:0000256" key="1">
    <source>
        <dbReference type="ARBA" id="ARBA00006432"/>
    </source>
</evidence>
<feature type="domain" description="AMP-dependent synthetase/ligase" evidence="5">
    <location>
        <begin position="39"/>
        <end position="404"/>
    </location>
</feature>
<dbReference type="InterPro" id="IPR020845">
    <property type="entry name" value="AMP-binding_CS"/>
</dbReference>
<name>A0ABP7IVI9_9PSEU</name>
<evidence type="ECO:0000259" key="5">
    <source>
        <dbReference type="Pfam" id="PF00501"/>
    </source>
</evidence>
<gene>
    <name evidence="7" type="ORF">GCM10022380_52890</name>
</gene>